<protein>
    <submittedName>
        <fullName evidence="3">Cell division septal protein</fullName>
    </submittedName>
</protein>
<evidence type="ECO:0000256" key="1">
    <source>
        <dbReference type="SAM" id="MobiDB-lite"/>
    </source>
</evidence>
<sequence length="368" mass="40910">MGTGDNGETSVFDKKTKKIIWGTLAAVLLTGIIFFFSFFRVRTIEVMGSTHYTQDQVKEMALQGSFMSNTVLASFFHKNEQVSDMPFVEGYSVSMTGRDTICISVKEKKVVGCIPYLDNYIYFDRNGVFVEGLKTRDEKVPFFDGIQVDKVVLNEKLPLKGKTILNTAVALATIFQKNDTVPDHIQIDDKSRISLIYGDVTVILGEDRLLEDKMTRAIAILPKLSGQKGILHMENITETEKNCTFEAEVEPVTAENWTGGYDENGEYTGDGEYDENGKYVGAKPKSELDYALENWHGGYDGEGDYTGEGEYDANWNYVGPKPTEESIAANGDWHGGYLEDGSYTGTGEYDHDGNYVGPNPNAGNDEYS</sequence>
<feature type="region of interest" description="Disordered" evidence="1">
    <location>
        <begin position="339"/>
        <end position="368"/>
    </location>
</feature>
<feature type="compositionally biased region" description="Acidic residues" evidence="1">
    <location>
        <begin position="263"/>
        <end position="274"/>
    </location>
</feature>
<comment type="caution">
    <text evidence="3">The sequence shown here is derived from an EMBL/GenBank/DDBJ whole genome shotgun (WGS) entry which is preliminary data.</text>
</comment>
<organism evidence="3 4">
    <name type="scientific">Blautia ammoniilytica</name>
    <dbReference type="NCBI Taxonomy" id="2981782"/>
    <lineage>
        <taxon>Bacteria</taxon>
        <taxon>Bacillati</taxon>
        <taxon>Bacillota</taxon>
        <taxon>Clostridia</taxon>
        <taxon>Lachnospirales</taxon>
        <taxon>Lachnospiraceae</taxon>
        <taxon>Blautia</taxon>
    </lineage>
</organism>
<evidence type="ECO:0000256" key="2">
    <source>
        <dbReference type="SAM" id="Phobius"/>
    </source>
</evidence>
<accession>A0ABT2TUS0</accession>
<keyword evidence="4" id="KW-1185">Reference proteome</keyword>
<keyword evidence="3" id="KW-0132">Cell division</keyword>
<keyword evidence="2" id="KW-1133">Transmembrane helix</keyword>
<dbReference type="GO" id="GO:0051301">
    <property type="term" value="P:cell division"/>
    <property type="evidence" value="ECO:0007669"/>
    <property type="project" value="UniProtKB-KW"/>
</dbReference>
<keyword evidence="3" id="KW-0131">Cell cycle</keyword>
<keyword evidence="2" id="KW-0812">Transmembrane</keyword>
<reference evidence="3 4" key="1">
    <citation type="journal article" date="2021" name="ISME Commun">
        <title>Automated analysis of genomic sequences facilitates high-throughput and comprehensive description of bacteria.</title>
        <authorList>
            <person name="Hitch T.C.A."/>
        </authorList>
    </citation>
    <scope>NUCLEOTIDE SEQUENCE [LARGE SCALE GENOMIC DNA]</scope>
    <source>
        <strain evidence="3 4">Sanger_23</strain>
    </source>
</reference>
<proteinExistence type="predicted"/>
<evidence type="ECO:0000313" key="3">
    <source>
        <dbReference type="EMBL" id="MCU6765930.1"/>
    </source>
</evidence>
<feature type="region of interest" description="Disordered" evidence="1">
    <location>
        <begin position="256"/>
        <end position="275"/>
    </location>
</feature>
<gene>
    <name evidence="3" type="ORF">OCV61_10970</name>
</gene>
<keyword evidence="2" id="KW-0472">Membrane</keyword>
<name>A0ABT2TUS0_9FIRM</name>
<dbReference type="EMBL" id="JAOQJL010000020">
    <property type="protein sequence ID" value="MCU6765930.1"/>
    <property type="molecule type" value="Genomic_DNA"/>
</dbReference>
<evidence type="ECO:0000313" key="4">
    <source>
        <dbReference type="Proteomes" id="UP001652409"/>
    </source>
</evidence>
<feature type="transmembrane region" description="Helical" evidence="2">
    <location>
        <begin position="19"/>
        <end position="39"/>
    </location>
</feature>
<dbReference type="RefSeq" id="WP_262582815.1">
    <property type="nucleotide sequence ID" value="NZ_JAOQJL010000020.1"/>
</dbReference>
<dbReference type="Proteomes" id="UP001652409">
    <property type="component" value="Unassembled WGS sequence"/>
</dbReference>